<dbReference type="EMBL" id="JAMTCK010000012">
    <property type="protein sequence ID" value="MCP2168141.1"/>
    <property type="molecule type" value="Genomic_DNA"/>
</dbReference>
<organism evidence="2 3">
    <name type="scientific">Goodfellowiella coeruleoviolacea</name>
    <dbReference type="NCBI Taxonomy" id="334858"/>
    <lineage>
        <taxon>Bacteria</taxon>
        <taxon>Bacillati</taxon>
        <taxon>Actinomycetota</taxon>
        <taxon>Actinomycetes</taxon>
        <taxon>Pseudonocardiales</taxon>
        <taxon>Pseudonocardiaceae</taxon>
        <taxon>Goodfellowiella</taxon>
    </lineage>
</organism>
<gene>
    <name evidence="2" type="ORF">LX83_005015</name>
</gene>
<dbReference type="Pfam" id="PF08924">
    <property type="entry name" value="Rv2525c_GlyHyd-like"/>
    <property type="match status" value="1"/>
</dbReference>
<evidence type="ECO:0000259" key="1">
    <source>
        <dbReference type="Pfam" id="PF08924"/>
    </source>
</evidence>
<evidence type="ECO:0000313" key="3">
    <source>
        <dbReference type="Proteomes" id="UP001206128"/>
    </source>
</evidence>
<dbReference type="RefSeq" id="WP_253775688.1">
    <property type="nucleotide sequence ID" value="NZ_JAMTCK010000012.1"/>
</dbReference>
<evidence type="ECO:0000313" key="2">
    <source>
        <dbReference type="EMBL" id="MCP2168141.1"/>
    </source>
</evidence>
<dbReference type="AlphaFoldDB" id="A0AAE3KHC1"/>
<protein>
    <recommendedName>
        <fullName evidence="1">Rv2525c-like glycoside hydrolase-like domain-containing protein</fullName>
    </recommendedName>
</protein>
<feature type="domain" description="Rv2525c-like glycoside hydrolase-like" evidence="1">
    <location>
        <begin position="15"/>
        <end position="155"/>
    </location>
</feature>
<keyword evidence="3" id="KW-1185">Reference proteome</keyword>
<name>A0AAE3KHC1_9PSEU</name>
<dbReference type="InterPro" id="IPR015020">
    <property type="entry name" value="Rv2525c-like_Glyco_Hydro-like"/>
</dbReference>
<reference evidence="2" key="1">
    <citation type="submission" date="2022-06" db="EMBL/GenBank/DDBJ databases">
        <title>Genomic Encyclopedia of Archaeal and Bacterial Type Strains, Phase II (KMG-II): from individual species to whole genera.</title>
        <authorList>
            <person name="Goeker M."/>
        </authorList>
    </citation>
    <scope>NUCLEOTIDE SEQUENCE</scope>
    <source>
        <strain evidence="2">DSM 43935</strain>
    </source>
</reference>
<proteinExistence type="predicted"/>
<dbReference type="Gene3D" id="3.20.20.80">
    <property type="entry name" value="Glycosidases"/>
    <property type="match status" value="1"/>
</dbReference>
<dbReference type="Proteomes" id="UP001206128">
    <property type="component" value="Unassembled WGS sequence"/>
</dbReference>
<sequence length="305" mass="32814">MRGLDYSTGPPSAAAVRAAGYRFVVRYLSRPGNRKNITAREFADMTRNGVAVALVFETTANRALSGYAGGQADARAAAEQAAAVGMPSSRPIYFAVDFDAQPHQLGAIDAYLRGAASVLGPGRIGVYGSYSVVRHCLDAGTARYAWQTAAWSGGRADLRAHLFQRIGTVHVAGVACDVNDSNANDFGQWPYEEDDMPLSDEDVNRIADASARALLNFNCGIPEHLRRPGDGETARFEDLALHTNRGVFTVYDMVVAYRTAFEQLADAVARDQEIDAAAIKQAVADAIRENVVTVDVAVRGQEVQQ</sequence>
<accession>A0AAE3KHC1</accession>
<dbReference type="InterPro" id="IPR017853">
    <property type="entry name" value="GH"/>
</dbReference>
<comment type="caution">
    <text evidence="2">The sequence shown here is derived from an EMBL/GenBank/DDBJ whole genome shotgun (WGS) entry which is preliminary data.</text>
</comment>
<dbReference type="SUPFAM" id="SSF51445">
    <property type="entry name" value="(Trans)glycosidases"/>
    <property type="match status" value="1"/>
</dbReference>